<dbReference type="EMBL" id="CP012401">
    <property type="protein sequence ID" value="ALG70104.1"/>
    <property type="molecule type" value="Genomic_DNA"/>
</dbReference>
<accession>A0AAC9EX11</accession>
<sequence>MTTPVLKDDITATVARLQKILGMLGSVHEGERDAAALAFTRTCREAGWSLADLLVIPPGEGEEAINELLTKDRKGKSYREKERIYWAAKRAINAARDAASADRRREVSHWIGLVNDWQRTFRVAEGLWQDTERQLNARVKHADAMMKAMVVRAEQAEAQRDAAIARAERLQARLEALRDLAAASWGQLEQAGS</sequence>
<reference evidence="3" key="1">
    <citation type="submission" date="2015-08" db="EMBL/GenBank/DDBJ databases">
        <title>Complete Genome Sequence of Azospirillum thiophilum BV-S.</title>
        <authorList>
            <person name="Fomenkov A."/>
            <person name="Vincze T."/>
            <person name="Grabovich M."/>
            <person name="Dubinina G."/>
            <person name="Orlova M."/>
            <person name="Belousova E."/>
            <person name="Roberts R.J."/>
        </authorList>
    </citation>
    <scope>NUCLEOTIDE SEQUENCE [LARGE SCALE GENOMIC DNA]</scope>
    <source>
        <strain evidence="3">BV-S</strain>
    </source>
</reference>
<name>A0AAC9EX11_9PROT</name>
<evidence type="ECO:0000256" key="1">
    <source>
        <dbReference type="SAM" id="Coils"/>
    </source>
</evidence>
<feature type="coiled-coil region" evidence="1">
    <location>
        <begin position="153"/>
        <end position="180"/>
    </location>
</feature>
<gene>
    <name evidence="2" type="ORF">AL072_03300</name>
</gene>
<keyword evidence="1" id="KW-0175">Coiled coil</keyword>
<organism evidence="2 3">
    <name type="scientific">Azospirillum thiophilum</name>
    <dbReference type="NCBI Taxonomy" id="528244"/>
    <lineage>
        <taxon>Bacteria</taxon>
        <taxon>Pseudomonadati</taxon>
        <taxon>Pseudomonadota</taxon>
        <taxon>Alphaproteobacteria</taxon>
        <taxon>Rhodospirillales</taxon>
        <taxon>Azospirillaceae</taxon>
        <taxon>Azospirillum</taxon>
    </lineage>
</organism>
<protein>
    <submittedName>
        <fullName evidence="2">Uncharacterized protein</fullName>
    </submittedName>
</protein>
<evidence type="ECO:0000313" key="2">
    <source>
        <dbReference type="EMBL" id="ALG70104.1"/>
    </source>
</evidence>
<dbReference type="RefSeq" id="WP_045581527.1">
    <property type="nucleotide sequence ID" value="NZ_CP012401.1"/>
</dbReference>
<dbReference type="KEGG" id="ati:AL072_03300"/>
<dbReference type="Proteomes" id="UP000069935">
    <property type="component" value="Chromosome 1"/>
</dbReference>
<keyword evidence="3" id="KW-1185">Reference proteome</keyword>
<proteinExistence type="predicted"/>
<dbReference type="AlphaFoldDB" id="A0AAC9EX11"/>
<reference evidence="2 3" key="2">
    <citation type="journal article" date="2016" name="Genome Announc.">
        <title>Complete Genome Sequence of a Strain of Azospirillum thiophilum Isolated from a Sulfide Spring.</title>
        <authorList>
            <person name="Fomenkov A."/>
            <person name="Vincze T."/>
            <person name="Grabovich M."/>
            <person name="Anton B.P."/>
            <person name="Dubinina G."/>
            <person name="Orlova M."/>
            <person name="Belousova E."/>
            <person name="Roberts R.J."/>
        </authorList>
    </citation>
    <scope>NUCLEOTIDE SEQUENCE [LARGE SCALE GENOMIC DNA]</scope>
    <source>
        <strain evidence="2 3">BV-S</strain>
    </source>
</reference>
<evidence type="ECO:0000313" key="3">
    <source>
        <dbReference type="Proteomes" id="UP000069935"/>
    </source>
</evidence>